<comment type="subcellular location">
    <subcellularLocation>
        <location evidence="16">Membrane</location>
        <topology evidence="16">Multi-pass membrane protein</topology>
    </subcellularLocation>
    <subcellularLocation>
        <location evidence="1">Mitochondrion inner membrane</location>
        <topology evidence="1">Multi-pass membrane protein</topology>
    </subcellularLocation>
</comment>
<dbReference type="PANTHER" id="PTHR45635">
    <property type="entry name" value="ADP,ATP CARRIER PROTEIN 1-RELATED-RELATED"/>
    <property type="match status" value="1"/>
</dbReference>
<feature type="transmembrane region" description="Helical" evidence="16">
    <location>
        <begin position="179"/>
        <end position="200"/>
    </location>
</feature>
<organism evidence="17 18">
    <name type="scientific">Naegleria lovaniensis</name>
    <name type="common">Amoeba</name>
    <dbReference type="NCBI Taxonomy" id="51637"/>
    <lineage>
        <taxon>Eukaryota</taxon>
        <taxon>Discoba</taxon>
        <taxon>Heterolobosea</taxon>
        <taxon>Tetramitia</taxon>
        <taxon>Eutetramitia</taxon>
        <taxon>Vahlkampfiidae</taxon>
        <taxon>Naegleria</taxon>
    </lineage>
</organism>
<dbReference type="PRINTS" id="PR00926">
    <property type="entry name" value="MITOCARRIER"/>
</dbReference>
<comment type="function">
    <text evidence="16">Catalyzes the exchange of ADP and ATP across the membrane.</text>
</comment>
<evidence type="ECO:0000256" key="7">
    <source>
        <dbReference type="ARBA" id="ARBA00022737"/>
    </source>
</evidence>
<dbReference type="Pfam" id="PF00153">
    <property type="entry name" value="Mito_carr"/>
    <property type="match status" value="3"/>
</dbReference>
<comment type="subunit">
    <text evidence="3 16">Monomer.</text>
</comment>
<feature type="transmembrane region" description="Helical" evidence="16">
    <location>
        <begin position="281"/>
        <end position="303"/>
    </location>
</feature>
<dbReference type="InterPro" id="IPR002067">
    <property type="entry name" value="MCP"/>
</dbReference>
<dbReference type="PRINTS" id="PR00927">
    <property type="entry name" value="ADPTRNSLCASE"/>
</dbReference>
<evidence type="ECO:0000256" key="4">
    <source>
        <dbReference type="ARBA" id="ARBA00022448"/>
    </source>
</evidence>
<dbReference type="InterPro" id="IPR023395">
    <property type="entry name" value="MCP_dom_sf"/>
</dbReference>
<feature type="repeat" description="Solcar" evidence="14">
    <location>
        <begin position="119"/>
        <end position="210"/>
    </location>
</feature>
<keyword evidence="7" id="KW-0677">Repeat</keyword>
<keyword evidence="4 15" id="KW-0813">Transport</keyword>
<dbReference type="EMBL" id="PYSW02000016">
    <property type="protein sequence ID" value="KAG2386174.1"/>
    <property type="molecule type" value="Genomic_DNA"/>
</dbReference>
<dbReference type="SUPFAM" id="SSF103506">
    <property type="entry name" value="Mitochondrial carrier"/>
    <property type="match status" value="1"/>
</dbReference>
<dbReference type="InterPro" id="IPR018108">
    <property type="entry name" value="MCP_transmembrane"/>
</dbReference>
<comment type="caution">
    <text evidence="17">The sequence shown here is derived from an EMBL/GenBank/DDBJ whole genome shotgun (WGS) entry which is preliminary data.</text>
</comment>
<name>A0AA88GU43_NAELO</name>
<gene>
    <name evidence="17" type="ORF">C9374_002620</name>
</gene>
<evidence type="ECO:0000256" key="16">
    <source>
        <dbReference type="RuleBase" id="RU368008"/>
    </source>
</evidence>
<feature type="transmembrane region" description="Helical" evidence="16">
    <location>
        <begin position="120"/>
        <end position="140"/>
    </location>
</feature>
<dbReference type="PANTHER" id="PTHR45635:SF14">
    <property type="entry name" value="ADP_ATP TRANSLOCASE"/>
    <property type="match status" value="1"/>
</dbReference>
<dbReference type="GO" id="GO:1990544">
    <property type="term" value="P:mitochondrial ATP transmembrane transport"/>
    <property type="evidence" value="ECO:0007669"/>
    <property type="project" value="InterPro"/>
</dbReference>
<keyword evidence="8" id="KW-0999">Mitochondrion inner membrane</keyword>
<reference evidence="17 18" key="1">
    <citation type="journal article" date="2018" name="BMC Genomics">
        <title>The genome of Naegleria lovaniensis, the basis for a comparative approach to unravel pathogenicity factors of the human pathogenic amoeba N. fowleri.</title>
        <authorList>
            <person name="Liechti N."/>
            <person name="Schurch N."/>
            <person name="Bruggmann R."/>
            <person name="Wittwer M."/>
        </authorList>
    </citation>
    <scope>NUCLEOTIDE SEQUENCE [LARGE SCALE GENOMIC DNA]</scope>
    <source>
        <strain evidence="17 18">ATCC 30569</strain>
    </source>
</reference>
<dbReference type="AlphaFoldDB" id="A0AA88GU43"/>
<protein>
    <recommendedName>
        <fullName evidence="16">ADP/ATP translocase</fullName>
    </recommendedName>
    <alternativeName>
        <fullName evidence="16">ADP,ATP carrier protein</fullName>
    </alternativeName>
</protein>
<evidence type="ECO:0000256" key="8">
    <source>
        <dbReference type="ARBA" id="ARBA00022792"/>
    </source>
</evidence>
<evidence type="ECO:0000256" key="13">
    <source>
        <dbReference type="ARBA" id="ARBA00045250"/>
    </source>
</evidence>
<comment type="caution">
    <text evidence="16">Lacks conserved residue(s) required for the propagation of feature annotation.</text>
</comment>
<evidence type="ECO:0000313" key="18">
    <source>
        <dbReference type="Proteomes" id="UP000816034"/>
    </source>
</evidence>
<evidence type="ECO:0000256" key="15">
    <source>
        <dbReference type="RuleBase" id="RU000488"/>
    </source>
</evidence>
<comment type="function">
    <text evidence="13">ADP:ATP antiporter that mediates import of ADP into the mitochondrial matrix for ATP synthesis, and export of ATP out to fuel the cell. Cycles between the cytoplasmic-open state (c-state) and the matrix-open state (m-state): operates by the alternating access mechanism with a single substrate-binding site intermittently exposed to either the cytosolic (c-state) or matrix (m-state) side of the inner mitochondrial membrane.</text>
</comment>
<dbReference type="RefSeq" id="XP_044550166.1">
    <property type="nucleotide sequence ID" value="XM_044692058.1"/>
</dbReference>
<dbReference type="Proteomes" id="UP000816034">
    <property type="component" value="Unassembled WGS sequence"/>
</dbReference>
<dbReference type="GO" id="GO:0140021">
    <property type="term" value="P:mitochondrial ADP transmembrane transport"/>
    <property type="evidence" value="ECO:0007669"/>
    <property type="project" value="InterPro"/>
</dbReference>
<proteinExistence type="inferred from homology"/>
<evidence type="ECO:0000256" key="3">
    <source>
        <dbReference type="ARBA" id="ARBA00011245"/>
    </source>
</evidence>
<keyword evidence="5" id="KW-0050">Antiport</keyword>
<dbReference type="PROSITE" id="PS50920">
    <property type="entry name" value="SOLCAR"/>
    <property type="match status" value="3"/>
</dbReference>
<evidence type="ECO:0000256" key="12">
    <source>
        <dbReference type="ARBA" id="ARBA00024143"/>
    </source>
</evidence>
<accession>A0AA88GU43</accession>
<evidence type="ECO:0000256" key="14">
    <source>
        <dbReference type="PROSITE-ProRule" id="PRU00282"/>
    </source>
</evidence>
<keyword evidence="18" id="KW-1185">Reference proteome</keyword>
<feature type="repeat" description="Solcar" evidence="14">
    <location>
        <begin position="220"/>
        <end position="309"/>
    </location>
</feature>
<evidence type="ECO:0000313" key="17">
    <source>
        <dbReference type="EMBL" id="KAG2386174.1"/>
    </source>
</evidence>
<evidence type="ECO:0000256" key="6">
    <source>
        <dbReference type="ARBA" id="ARBA00022692"/>
    </source>
</evidence>
<keyword evidence="9 16" id="KW-1133">Transmembrane helix</keyword>
<keyword evidence="6 14" id="KW-0812">Transmembrane</keyword>
<keyword evidence="10" id="KW-0496">Mitochondrion</keyword>
<feature type="repeat" description="Solcar" evidence="14">
    <location>
        <begin position="13"/>
        <end position="107"/>
    </location>
</feature>
<dbReference type="InterPro" id="IPR002113">
    <property type="entry name" value="ADT_euk_type"/>
</dbReference>
<comment type="similarity">
    <text evidence="2 15">Belongs to the mitochondrial carrier (TC 2.A.29) family.</text>
</comment>
<evidence type="ECO:0000256" key="2">
    <source>
        <dbReference type="ARBA" id="ARBA00006375"/>
    </source>
</evidence>
<evidence type="ECO:0000256" key="10">
    <source>
        <dbReference type="ARBA" id="ARBA00023128"/>
    </source>
</evidence>
<sequence>MPEQHTTSPSSTYTFLKDFTLGGASGAVAKTITAPIERVRIVLQTSRANPEIIRGEIPPFKGIMDCFVRLAREQGIKSYWNGNFTNVIRYYPTQAIALPMKDVFKKLFPKYDPKTEFGKFFLVQMVSGSLSGLVTVSLVYPLDYARTRLTADIGKVKTFNGLTDCLVKTAKGPNGFLGLYPGFTLSMLTSISFVPFRFLYFGFYDTLREFNPYHNDSGTKGFLSRFVIAQTTSIASSYISYPLDTVVKRLQMQGEKPREQWVYKGTLDCFKKILRQEGWRSFFDGAGALVLRSVGSALVLVLYDQLQDYYKKGEKEETGNE</sequence>
<dbReference type="Gene3D" id="1.50.40.10">
    <property type="entry name" value="Mitochondrial carrier domain"/>
    <property type="match status" value="1"/>
</dbReference>
<evidence type="ECO:0000256" key="11">
    <source>
        <dbReference type="ARBA" id="ARBA00023136"/>
    </source>
</evidence>
<dbReference type="GO" id="GO:0005743">
    <property type="term" value="C:mitochondrial inner membrane"/>
    <property type="evidence" value="ECO:0007669"/>
    <property type="project" value="UniProtKB-SubCell"/>
</dbReference>
<evidence type="ECO:0000256" key="1">
    <source>
        <dbReference type="ARBA" id="ARBA00004448"/>
    </source>
</evidence>
<dbReference type="GO" id="GO:0005471">
    <property type="term" value="F:ATP:ADP antiporter activity"/>
    <property type="evidence" value="ECO:0007669"/>
    <property type="project" value="UniProtKB-UniRule"/>
</dbReference>
<evidence type="ECO:0000256" key="9">
    <source>
        <dbReference type="ARBA" id="ARBA00022989"/>
    </source>
</evidence>
<comment type="catalytic activity">
    <reaction evidence="12">
        <text>ADP(in) + ATP(out) = ADP(out) + ATP(in)</text>
        <dbReference type="Rhea" id="RHEA:34999"/>
        <dbReference type="ChEBI" id="CHEBI:30616"/>
        <dbReference type="ChEBI" id="CHEBI:456216"/>
    </reaction>
    <physiologicalReaction direction="left-to-right" evidence="12">
        <dbReference type="Rhea" id="RHEA:35000"/>
    </physiologicalReaction>
</comment>
<evidence type="ECO:0000256" key="5">
    <source>
        <dbReference type="ARBA" id="ARBA00022449"/>
    </source>
</evidence>
<dbReference type="GeneID" id="68095075"/>
<keyword evidence="11 14" id="KW-0472">Membrane</keyword>